<dbReference type="EMBL" id="JAODUP010000015">
    <property type="protein sequence ID" value="KAK2168611.1"/>
    <property type="molecule type" value="Genomic_DNA"/>
</dbReference>
<gene>
    <name evidence="1" type="ORF">LSH36_15g00001</name>
</gene>
<accession>A0AAD9NHM6</accession>
<dbReference type="Proteomes" id="UP001208570">
    <property type="component" value="Unassembled WGS sequence"/>
</dbReference>
<keyword evidence="2" id="KW-1185">Reference proteome</keyword>
<proteinExistence type="predicted"/>
<name>A0AAD9NHM6_9ANNE</name>
<comment type="caution">
    <text evidence="1">The sequence shown here is derived from an EMBL/GenBank/DDBJ whole genome shotgun (WGS) entry which is preliminary data.</text>
</comment>
<evidence type="ECO:0000313" key="1">
    <source>
        <dbReference type="EMBL" id="KAK2168611.1"/>
    </source>
</evidence>
<reference evidence="1" key="1">
    <citation type="journal article" date="2023" name="Mol. Biol. Evol.">
        <title>Third-Generation Sequencing Reveals the Adaptive Role of the Epigenome in Three Deep-Sea Polychaetes.</title>
        <authorList>
            <person name="Perez M."/>
            <person name="Aroh O."/>
            <person name="Sun Y."/>
            <person name="Lan Y."/>
            <person name="Juniper S.K."/>
            <person name="Young C.R."/>
            <person name="Angers B."/>
            <person name="Qian P.Y."/>
        </authorList>
    </citation>
    <scope>NUCLEOTIDE SEQUENCE</scope>
    <source>
        <strain evidence="1">P08H-3</strain>
    </source>
</reference>
<organism evidence="1 2">
    <name type="scientific">Paralvinella palmiformis</name>
    <dbReference type="NCBI Taxonomy" id="53620"/>
    <lineage>
        <taxon>Eukaryota</taxon>
        <taxon>Metazoa</taxon>
        <taxon>Spiralia</taxon>
        <taxon>Lophotrochozoa</taxon>
        <taxon>Annelida</taxon>
        <taxon>Polychaeta</taxon>
        <taxon>Sedentaria</taxon>
        <taxon>Canalipalpata</taxon>
        <taxon>Terebellida</taxon>
        <taxon>Terebelliformia</taxon>
        <taxon>Alvinellidae</taxon>
        <taxon>Paralvinella</taxon>
    </lineage>
</organism>
<protein>
    <submittedName>
        <fullName evidence="1">Uncharacterized protein</fullName>
    </submittedName>
</protein>
<sequence length="151" mass="16663">MESSTSTRLQEVCAALGDESPTAFGVNHAASIMAKWQNDGKKLTRRLLTDEEEFDFLAKDTYGSDTQFGVPQRCLIALAGALHTMTDISTNTDGHRGHVEFNLTADCILRFNETHQNRCAARDIGRFRATNLNTDNRSVSTGWTTPRGPAE</sequence>
<dbReference type="AlphaFoldDB" id="A0AAD9NHM6"/>
<evidence type="ECO:0000313" key="2">
    <source>
        <dbReference type="Proteomes" id="UP001208570"/>
    </source>
</evidence>